<dbReference type="AlphaFoldDB" id="A0A8S3K8M5"/>
<dbReference type="Gene3D" id="1.25.10.10">
    <property type="entry name" value="Leucine-rich Repeat Variant"/>
    <property type="match status" value="1"/>
</dbReference>
<dbReference type="SUPFAM" id="SSF48371">
    <property type="entry name" value="ARM repeat"/>
    <property type="match status" value="1"/>
</dbReference>
<evidence type="ECO:0000313" key="1">
    <source>
        <dbReference type="EMBL" id="CAF5226210.1"/>
    </source>
</evidence>
<organism evidence="1 2">
    <name type="scientific">Rotaria magnacalcarata</name>
    <dbReference type="NCBI Taxonomy" id="392030"/>
    <lineage>
        <taxon>Eukaryota</taxon>
        <taxon>Metazoa</taxon>
        <taxon>Spiralia</taxon>
        <taxon>Gnathifera</taxon>
        <taxon>Rotifera</taxon>
        <taxon>Eurotatoria</taxon>
        <taxon>Bdelloidea</taxon>
        <taxon>Philodinida</taxon>
        <taxon>Philodinidae</taxon>
        <taxon>Rotaria</taxon>
    </lineage>
</organism>
<dbReference type="EMBL" id="CAJOBJ010377722">
    <property type="protein sequence ID" value="CAF5226210.1"/>
    <property type="molecule type" value="Genomic_DNA"/>
</dbReference>
<comment type="caution">
    <text evidence="1">The sequence shown here is derived from an EMBL/GenBank/DDBJ whole genome shotgun (WGS) entry which is preliminary data.</text>
</comment>
<evidence type="ECO:0000313" key="2">
    <source>
        <dbReference type="Proteomes" id="UP000681720"/>
    </source>
</evidence>
<dbReference type="InterPro" id="IPR016024">
    <property type="entry name" value="ARM-type_fold"/>
</dbReference>
<gene>
    <name evidence="1" type="ORF">GIL414_LOCUS86994</name>
</gene>
<dbReference type="InterPro" id="IPR011989">
    <property type="entry name" value="ARM-like"/>
</dbReference>
<protein>
    <recommendedName>
        <fullName evidence="3">HEAT repeat domain-containing protein</fullName>
    </recommendedName>
</protein>
<evidence type="ECO:0008006" key="3">
    <source>
        <dbReference type="Google" id="ProtNLM"/>
    </source>
</evidence>
<accession>A0A8S3K8M5</accession>
<dbReference type="Proteomes" id="UP000681720">
    <property type="component" value="Unassembled WGS sequence"/>
</dbReference>
<feature type="non-terminal residue" evidence="1">
    <location>
        <position position="95"/>
    </location>
</feature>
<proteinExistence type="predicted"/>
<name>A0A8S3K8M5_9BILA</name>
<dbReference type="Pfam" id="PF13646">
    <property type="entry name" value="HEAT_2"/>
    <property type="match status" value="1"/>
</dbReference>
<sequence>MKAMIELIGHSDDELSTVASEALVRMGLKNGRDKIIGAVTKLVKSNSASVREGACKTLSMMDKNAATEEVILALVEALEDYNERVRATAGDALLD</sequence>
<reference evidence="1" key="1">
    <citation type="submission" date="2021-02" db="EMBL/GenBank/DDBJ databases">
        <authorList>
            <person name="Nowell W R."/>
        </authorList>
    </citation>
    <scope>NUCLEOTIDE SEQUENCE</scope>
</reference>